<dbReference type="RefSeq" id="XP_018076497.1">
    <property type="nucleotide sequence ID" value="XM_018214301.1"/>
</dbReference>
<dbReference type="Proteomes" id="UP000070700">
    <property type="component" value="Unassembled WGS sequence"/>
</dbReference>
<dbReference type="AlphaFoldDB" id="A0A194XQY4"/>
<dbReference type="KEGG" id="psco:LY89DRAFT_681460"/>
<accession>A0A194XQY4</accession>
<dbReference type="EMBL" id="KQ947407">
    <property type="protein sequence ID" value="KUJ22142.1"/>
    <property type="molecule type" value="Genomic_DNA"/>
</dbReference>
<dbReference type="GeneID" id="28824027"/>
<proteinExistence type="predicted"/>
<protein>
    <submittedName>
        <fullName evidence="1">Uncharacterized protein</fullName>
    </submittedName>
</protein>
<dbReference type="InParanoid" id="A0A194XQY4"/>
<name>A0A194XQY4_MOLSC</name>
<evidence type="ECO:0000313" key="1">
    <source>
        <dbReference type="EMBL" id="KUJ22142.1"/>
    </source>
</evidence>
<evidence type="ECO:0000313" key="2">
    <source>
        <dbReference type="Proteomes" id="UP000070700"/>
    </source>
</evidence>
<reference evidence="1 2" key="1">
    <citation type="submission" date="2015-10" db="EMBL/GenBank/DDBJ databases">
        <title>Full genome of DAOMC 229536 Phialocephala scopiformis, a fungal endophyte of spruce producing the potent anti-insectan compound rugulosin.</title>
        <authorList>
            <consortium name="DOE Joint Genome Institute"/>
            <person name="Walker A.K."/>
            <person name="Frasz S.L."/>
            <person name="Seifert K.A."/>
            <person name="Miller J.D."/>
            <person name="Mondo S.J."/>
            <person name="Labutti K."/>
            <person name="Lipzen A."/>
            <person name="Dockter R."/>
            <person name="Kennedy M."/>
            <person name="Grigoriev I.V."/>
            <person name="Spatafora J.W."/>
        </authorList>
    </citation>
    <scope>NUCLEOTIDE SEQUENCE [LARGE SCALE GENOMIC DNA]</scope>
    <source>
        <strain evidence="1 2">CBS 120377</strain>
    </source>
</reference>
<keyword evidence="2" id="KW-1185">Reference proteome</keyword>
<gene>
    <name evidence="1" type="ORF">LY89DRAFT_681460</name>
</gene>
<organism evidence="1 2">
    <name type="scientific">Mollisia scopiformis</name>
    <name type="common">Conifer needle endophyte fungus</name>
    <name type="synonym">Phialocephala scopiformis</name>
    <dbReference type="NCBI Taxonomy" id="149040"/>
    <lineage>
        <taxon>Eukaryota</taxon>
        <taxon>Fungi</taxon>
        <taxon>Dikarya</taxon>
        <taxon>Ascomycota</taxon>
        <taxon>Pezizomycotina</taxon>
        <taxon>Leotiomycetes</taxon>
        <taxon>Helotiales</taxon>
        <taxon>Mollisiaceae</taxon>
        <taxon>Mollisia</taxon>
    </lineage>
</organism>
<dbReference type="OrthoDB" id="3548789at2759"/>
<sequence length="202" mass="23652">MSSTREVHSVAYILKNDGVLPHQNSPFGRKSRNESSHSLTNFGFHKHKYAIQGIEKVDLNGYKFLRQPLRIEYCQITKRWMFSSEIRTRKVIVPMCRDLNCMAKDMSLCGKTVDMELFCLDDAESWVVIGKGGRGHLSRRWEKHLGENGRLYCVDEKTECMRRQTVEEVKASRLRLEREKGKFGFFEEDASYMAVVRYLEKE</sequence>